<sequence>MSKILLTATNAMIFHFLVPHIEKLLEMGHHVEIASTALEGYDDLLRNRIKEKPVKISYIRLNRSPFSLSNYKGIIDLKRIIDNDSFDLIWTNEPVMSIATRLAARSARKKGTKVVYMVHGFHFFDGSSKGSWLIFYPIERIMAKFADYLITINKEDFNRGKSFGFKDVFYVHGVGLDTKKFREASVDRSLKRKEIGIPNNVIMLLSVGELGTRKNHEVVIRALGELKDKDIHYAICGEGVLEDYLKNLCKKLGIAENVHFLGYHRDIPEICKAADIYVFPSQREGLGIGALEGMASGLPLISSYVNGIRDYTEDGVTGYTIQPYNIEGYAMAIRKLVDNTGDRARFGSHNMIVAQKFDVCNTIQEIPVILDEIMK</sequence>
<dbReference type="InterPro" id="IPR050194">
    <property type="entry name" value="Glycosyltransferase_grp1"/>
</dbReference>
<dbReference type="EMBL" id="FQZN01000022">
    <property type="protein sequence ID" value="SHJ32612.1"/>
    <property type="molecule type" value="Genomic_DNA"/>
</dbReference>
<evidence type="ECO:0000313" key="4">
    <source>
        <dbReference type="Proteomes" id="UP000184192"/>
    </source>
</evidence>
<dbReference type="Proteomes" id="UP000184192">
    <property type="component" value="Unassembled WGS sequence"/>
</dbReference>
<accession>A0A1M6IDT5</accession>
<dbReference type="Pfam" id="PF13477">
    <property type="entry name" value="Glyco_trans_4_2"/>
    <property type="match status" value="1"/>
</dbReference>
<evidence type="ECO:0000259" key="1">
    <source>
        <dbReference type="Pfam" id="PF00534"/>
    </source>
</evidence>
<dbReference type="PANTHER" id="PTHR45947:SF3">
    <property type="entry name" value="SULFOQUINOVOSYL TRANSFERASE SQD2"/>
    <property type="match status" value="1"/>
</dbReference>
<feature type="domain" description="Glycosyl transferase family 1" evidence="1">
    <location>
        <begin position="188"/>
        <end position="348"/>
    </location>
</feature>
<protein>
    <submittedName>
        <fullName evidence="3">Glycosyltransferase involved in cell wall bisynthesis</fullName>
    </submittedName>
</protein>
<dbReference type="GeneID" id="92713454"/>
<dbReference type="Gene3D" id="3.40.50.2000">
    <property type="entry name" value="Glycogen Phosphorylase B"/>
    <property type="match status" value="2"/>
</dbReference>
<name>A0A1M6IDT5_9BACE</name>
<organism evidence="3 4">
    <name type="scientific">Bacteroides stercorirosoris</name>
    <dbReference type="NCBI Taxonomy" id="871324"/>
    <lineage>
        <taxon>Bacteria</taxon>
        <taxon>Pseudomonadati</taxon>
        <taxon>Bacteroidota</taxon>
        <taxon>Bacteroidia</taxon>
        <taxon>Bacteroidales</taxon>
        <taxon>Bacteroidaceae</taxon>
        <taxon>Bacteroides</taxon>
    </lineage>
</organism>
<dbReference type="SUPFAM" id="SSF53756">
    <property type="entry name" value="UDP-Glycosyltransferase/glycogen phosphorylase"/>
    <property type="match status" value="1"/>
</dbReference>
<keyword evidence="4" id="KW-1185">Reference proteome</keyword>
<reference evidence="4" key="1">
    <citation type="submission" date="2016-11" db="EMBL/GenBank/DDBJ databases">
        <authorList>
            <person name="Varghese N."/>
            <person name="Submissions S."/>
        </authorList>
    </citation>
    <scope>NUCLEOTIDE SEQUENCE [LARGE SCALE GENOMIC DNA]</scope>
    <source>
        <strain evidence="4">DSM 26884</strain>
    </source>
</reference>
<dbReference type="Pfam" id="PF00534">
    <property type="entry name" value="Glycos_transf_1"/>
    <property type="match status" value="1"/>
</dbReference>
<dbReference type="InterPro" id="IPR001296">
    <property type="entry name" value="Glyco_trans_1"/>
</dbReference>
<dbReference type="InterPro" id="IPR028098">
    <property type="entry name" value="Glyco_trans_4-like_N"/>
</dbReference>
<dbReference type="PANTHER" id="PTHR45947">
    <property type="entry name" value="SULFOQUINOVOSYL TRANSFERASE SQD2"/>
    <property type="match status" value="1"/>
</dbReference>
<keyword evidence="3" id="KW-0808">Transferase</keyword>
<dbReference type="GO" id="GO:0016757">
    <property type="term" value="F:glycosyltransferase activity"/>
    <property type="evidence" value="ECO:0007669"/>
    <property type="project" value="InterPro"/>
</dbReference>
<dbReference type="RefSeq" id="WP_025833136.1">
    <property type="nucleotide sequence ID" value="NZ_FQZN01000022.1"/>
</dbReference>
<gene>
    <name evidence="3" type="ORF">SAMN05444350_12262</name>
</gene>
<evidence type="ECO:0000313" key="3">
    <source>
        <dbReference type="EMBL" id="SHJ32612.1"/>
    </source>
</evidence>
<feature type="domain" description="Glycosyltransferase subfamily 4-like N-terminal" evidence="2">
    <location>
        <begin position="3"/>
        <end position="153"/>
    </location>
</feature>
<proteinExistence type="predicted"/>
<dbReference type="AlphaFoldDB" id="A0A1M6IDT5"/>
<evidence type="ECO:0000259" key="2">
    <source>
        <dbReference type="Pfam" id="PF13477"/>
    </source>
</evidence>